<evidence type="ECO:0000256" key="1">
    <source>
        <dbReference type="SAM" id="MobiDB-lite"/>
    </source>
</evidence>
<feature type="compositionally biased region" description="Basic and acidic residues" evidence="1">
    <location>
        <begin position="56"/>
        <end position="71"/>
    </location>
</feature>
<dbReference type="Proteomes" id="UP000807504">
    <property type="component" value="Unassembled WGS sequence"/>
</dbReference>
<reference evidence="2" key="2">
    <citation type="submission" date="2020-06" db="EMBL/GenBank/DDBJ databases">
        <authorList>
            <person name="Sheffer M."/>
        </authorList>
    </citation>
    <scope>NUCLEOTIDE SEQUENCE</scope>
</reference>
<feature type="compositionally biased region" description="Basic and acidic residues" evidence="1">
    <location>
        <begin position="7"/>
        <end position="17"/>
    </location>
</feature>
<feature type="region of interest" description="Disordered" evidence="1">
    <location>
        <begin position="1"/>
        <end position="94"/>
    </location>
</feature>
<keyword evidence="3" id="KW-1185">Reference proteome</keyword>
<accession>A0A8T0EUC3</accession>
<evidence type="ECO:0000313" key="2">
    <source>
        <dbReference type="EMBL" id="KAF8781344.1"/>
    </source>
</evidence>
<organism evidence="2 3">
    <name type="scientific">Argiope bruennichi</name>
    <name type="common">Wasp spider</name>
    <name type="synonym">Aranea bruennichi</name>
    <dbReference type="NCBI Taxonomy" id="94029"/>
    <lineage>
        <taxon>Eukaryota</taxon>
        <taxon>Metazoa</taxon>
        <taxon>Ecdysozoa</taxon>
        <taxon>Arthropoda</taxon>
        <taxon>Chelicerata</taxon>
        <taxon>Arachnida</taxon>
        <taxon>Araneae</taxon>
        <taxon>Araneomorphae</taxon>
        <taxon>Entelegynae</taxon>
        <taxon>Araneoidea</taxon>
        <taxon>Araneidae</taxon>
        <taxon>Argiope</taxon>
    </lineage>
</organism>
<gene>
    <name evidence="2" type="ORF">HNY73_011748</name>
</gene>
<dbReference type="EMBL" id="JABXBU010001863">
    <property type="protein sequence ID" value="KAF8781344.1"/>
    <property type="molecule type" value="Genomic_DNA"/>
</dbReference>
<evidence type="ECO:0000313" key="3">
    <source>
        <dbReference type="Proteomes" id="UP000807504"/>
    </source>
</evidence>
<proteinExistence type="predicted"/>
<sequence length="94" mass="10655">MGASSITEEHKGKRFEGAFEFLLHNQKEGNGFRSFEPPPPEARTPEPDSLGTTRQEGIEPRGRDAAENHERPAKKRTDKTGTQQTTRQHCHHIH</sequence>
<name>A0A8T0EUC3_ARGBR</name>
<reference evidence="2" key="1">
    <citation type="journal article" date="2020" name="bioRxiv">
        <title>Chromosome-level reference genome of the European wasp spider Argiope bruennichi: a resource for studies on range expansion and evolutionary adaptation.</title>
        <authorList>
            <person name="Sheffer M.M."/>
            <person name="Hoppe A."/>
            <person name="Krehenwinkel H."/>
            <person name="Uhl G."/>
            <person name="Kuss A.W."/>
            <person name="Jensen L."/>
            <person name="Jensen C."/>
            <person name="Gillespie R.G."/>
            <person name="Hoff K.J."/>
            <person name="Prost S."/>
        </authorList>
    </citation>
    <scope>NUCLEOTIDE SEQUENCE</scope>
</reference>
<dbReference type="AlphaFoldDB" id="A0A8T0EUC3"/>
<protein>
    <submittedName>
        <fullName evidence="2">Uncharacterized protein</fullName>
    </submittedName>
</protein>
<comment type="caution">
    <text evidence="2">The sequence shown here is derived from an EMBL/GenBank/DDBJ whole genome shotgun (WGS) entry which is preliminary data.</text>
</comment>